<keyword evidence="4" id="KW-1185">Reference proteome</keyword>
<accession>A0ABX1VFD5</accession>
<organism evidence="3 4">
    <name type="scientific">Alienimonas chondri</name>
    <dbReference type="NCBI Taxonomy" id="2681879"/>
    <lineage>
        <taxon>Bacteria</taxon>
        <taxon>Pseudomonadati</taxon>
        <taxon>Planctomycetota</taxon>
        <taxon>Planctomycetia</taxon>
        <taxon>Planctomycetales</taxon>
        <taxon>Planctomycetaceae</taxon>
        <taxon>Alienimonas</taxon>
    </lineage>
</organism>
<evidence type="ECO:0000256" key="1">
    <source>
        <dbReference type="SAM" id="MobiDB-lite"/>
    </source>
</evidence>
<feature type="signal peptide" evidence="2">
    <location>
        <begin position="1"/>
        <end position="27"/>
    </location>
</feature>
<keyword evidence="2" id="KW-0732">Signal</keyword>
<feature type="region of interest" description="Disordered" evidence="1">
    <location>
        <begin position="184"/>
        <end position="344"/>
    </location>
</feature>
<protein>
    <submittedName>
        <fullName evidence="3">Uncharacterized protein</fullName>
    </submittedName>
</protein>
<feature type="compositionally biased region" description="Gly residues" evidence="1">
    <location>
        <begin position="273"/>
        <end position="284"/>
    </location>
</feature>
<gene>
    <name evidence="3" type="ORF">LzC2_29130</name>
</gene>
<feature type="chain" id="PRO_5045696804" evidence="2">
    <location>
        <begin position="28"/>
        <end position="361"/>
    </location>
</feature>
<sequence length="361" mass="38266">MPLRLPQLLLAAAAGTTLAVSAPAANAGHGDIGKATALAHAVERHAQATARFGAQVGRPDYLAFGHTASLIAAEAHEIEVKLAVGDVAGAQSCTHHLKGLVKTLDKQEDRLSRCGWNGRDARKAADDFADDVEDTFDDLEDEVEDLKVVPIVVHGGTPHPAILGRPGAGRPGLSRGPVVVGPPVVVTPAPTNPRYDRYQSNPLTPRYDDRGPTPGYGGTAPGGYEYQGESDGRGIYYGPSRGAIDARGSLSAPAPQPVPPGTTRPGTIRPAPGAGGLYDNGGGYSAPRYDGPNDYRPVPSRDSYRPAPAPPRYDDHIEPQSYDGPALPSLPSQARYDRSDRLDRFEESDLGQLLRDVIFRR</sequence>
<evidence type="ECO:0000313" key="3">
    <source>
        <dbReference type="EMBL" id="NNJ26818.1"/>
    </source>
</evidence>
<dbReference type="Proteomes" id="UP000609651">
    <property type="component" value="Unassembled WGS sequence"/>
</dbReference>
<evidence type="ECO:0000313" key="4">
    <source>
        <dbReference type="Proteomes" id="UP000609651"/>
    </source>
</evidence>
<dbReference type="EMBL" id="WTPX01000100">
    <property type="protein sequence ID" value="NNJ26818.1"/>
    <property type="molecule type" value="Genomic_DNA"/>
</dbReference>
<evidence type="ECO:0000256" key="2">
    <source>
        <dbReference type="SAM" id="SignalP"/>
    </source>
</evidence>
<comment type="caution">
    <text evidence="3">The sequence shown here is derived from an EMBL/GenBank/DDBJ whole genome shotgun (WGS) entry which is preliminary data.</text>
</comment>
<feature type="compositionally biased region" description="Low complexity" evidence="1">
    <location>
        <begin position="263"/>
        <end position="272"/>
    </location>
</feature>
<feature type="compositionally biased region" description="Basic and acidic residues" evidence="1">
    <location>
        <begin position="335"/>
        <end position="344"/>
    </location>
</feature>
<proteinExistence type="predicted"/>
<dbReference type="RefSeq" id="WP_171188220.1">
    <property type="nucleotide sequence ID" value="NZ_WTPX01000100.1"/>
</dbReference>
<reference evidence="3 4" key="1">
    <citation type="journal article" date="2020" name="Syst. Appl. Microbiol.">
        <title>Alienimonas chondri sp. nov., a novel planctomycete isolated from the biofilm of the red alga Chondrus crispus.</title>
        <authorList>
            <person name="Vitorino I."/>
            <person name="Albuquerque L."/>
            <person name="Wiegand S."/>
            <person name="Kallscheuer N."/>
            <person name="da Costa M.S."/>
            <person name="Lobo-da-Cunha A."/>
            <person name="Jogler C."/>
            <person name="Lage O.M."/>
        </authorList>
    </citation>
    <scope>NUCLEOTIDE SEQUENCE [LARGE SCALE GENOMIC DNA]</scope>
    <source>
        <strain evidence="3 4">LzC2</strain>
    </source>
</reference>
<feature type="compositionally biased region" description="Low complexity" evidence="1">
    <location>
        <begin position="184"/>
        <end position="193"/>
    </location>
</feature>
<name>A0ABX1VFD5_9PLAN</name>